<keyword evidence="2" id="KW-1133">Transmembrane helix</keyword>
<evidence type="ECO:0000313" key="3">
    <source>
        <dbReference type="EMBL" id="TXL67552.1"/>
    </source>
</evidence>
<evidence type="ECO:0008006" key="5">
    <source>
        <dbReference type="Google" id="ProtNLM"/>
    </source>
</evidence>
<dbReference type="SUPFAM" id="SSF140423">
    <property type="entry name" value="MW0975(SA0943)-like"/>
    <property type="match status" value="1"/>
</dbReference>
<name>A0A5C8P2F6_9BACI</name>
<reference evidence="3 4" key="1">
    <citation type="submission" date="2019-06" db="EMBL/GenBank/DDBJ databases">
        <title>Cerasibacillus sp. nov., isolated from maize field.</title>
        <authorList>
            <person name="Lin S.-Y."/>
            <person name="Tsai C.-F."/>
            <person name="Young C.-C."/>
        </authorList>
    </citation>
    <scope>NUCLEOTIDE SEQUENCE [LARGE SCALE GENOMIC DNA]</scope>
    <source>
        <strain evidence="3 4">CC-CFT480</strain>
    </source>
</reference>
<evidence type="ECO:0000256" key="2">
    <source>
        <dbReference type="SAM" id="Phobius"/>
    </source>
</evidence>
<dbReference type="InterPro" id="IPR019454">
    <property type="entry name" value="Lipoprot_YkyA-like"/>
</dbReference>
<dbReference type="Proteomes" id="UP000321574">
    <property type="component" value="Unassembled WGS sequence"/>
</dbReference>
<dbReference type="EMBL" id="VDUW01000001">
    <property type="protein sequence ID" value="TXL67552.1"/>
    <property type="molecule type" value="Genomic_DNA"/>
</dbReference>
<accession>A0A5C8P2F6</accession>
<keyword evidence="2" id="KW-0812">Transmembrane</keyword>
<protein>
    <recommendedName>
        <fullName evidence="5">Cell-wall binding lipoprotein</fullName>
    </recommendedName>
</protein>
<evidence type="ECO:0000313" key="4">
    <source>
        <dbReference type="Proteomes" id="UP000321574"/>
    </source>
</evidence>
<dbReference type="AlphaFoldDB" id="A0A5C8P2F6"/>
<feature type="coiled-coil region" evidence="1">
    <location>
        <begin position="56"/>
        <end position="83"/>
    </location>
</feature>
<dbReference type="Gene3D" id="1.20.120.570">
    <property type="entry name" value="YkyA-like"/>
    <property type="match status" value="1"/>
</dbReference>
<proteinExistence type="predicted"/>
<comment type="caution">
    <text evidence="3">The sequence shown here is derived from an EMBL/GenBank/DDBJ whole genome shotgun (WGS) entry which is preliminary data.</text>
</comment>
<dbReference type="Pfam" id="PF10368">
    <property type="entry name" value="YkyA"/>
    <property type="match status" value="1"/>
</dbReference>
<dbReference type="InterPro" id="IPR036785">
    <property type="entry name" value="YkyA-like_sf"/>
</dbReference>
<keyword evidence="4" id="KW-1185">Reference proteome</keyword>
<sequence length="237" mass="28287">MLLMVYLLQNNCLYCKERGKMYNKRIYLFLLISLMMLLTACGGSVEEKIHGQLEEVVSLEKEFEQQQSDLAELEKKEQAIYKKIIDLPLDELDKIKKLSNDAKKTIETRLEKINLEQESLHSSKEEFEKVENVKKKLEDDSLKKTADKMYKKMMDRYDTYDQFHKEYTASLKLEKELYDILSKENSTQDQLSDQLEKLNDSYKQLIEMNDEFNKKTKEYNDLKKKFYEEADLNVSYK</sequence>
<evidence type="ECO:0000256" key="1">
    <source>
        <dbReference type="SAM" id="Coils"/>
    </source>
</evidence>
<keyword evidence="1" id="KW-0175">Coiled coil</keyword>
<gene>
    <name evidence="3" type="ORF">FHP05_00610</name>
</gene>
<feature type="transmembrane region" description="Helical" evidence="2">
    <location>
        <begin position="26"/>
        <end position="45"/>
    </location>
</feature>
<organism evidence="3 4">
    <name type="scientific">Cerasibacillus terrae</name>
    <dbReference type="NCBI Taxonomy" id="2498845"/>
    <lineage>
        <taxon>Bacteria</taxon>
        <taxon>Bacillati</taxon>
        <taxon>Bacillota</taxon>
        <taxon>Bacilli</taxon>
        <taxon>Bacillales</taxon>
        <taxon>Bacillaceae</taxon>
        <taxon>Cerasibacillus</taxon>
    </lineage>
</organism>
<feature type="coiled-coil region" evidence="1">
    <location>
        <begin position="181"/>
        <end position="225"/>
    </location>
</feature>
<keyword evidence="2" id="KW-0472">Membrane</keyword>
<dbReference type="OrthoDB" id="2576511at2"/>